<dbReference type="GO" id="GO:0140359">
    <property type="term" value="F:ABC-type transporter activity"/>
    <property type="evidence" value="ECO:0007669"/>
    <property type="project" value="InterPro"/>
</dbReference>
<sequence length="263" mass="28567">MNLYGREMRAHRKSLLIWIAGIIVMLTIGMGEYTSMEESGNAMNALLADMPKALKALMGIGELDIGTPLGYYGVLFLYLLLMAAIHASMLGAAILSKEERDKTAEFLLAKPLSRRRLLVYKLLAALTNVVIFNVVMLVSSLLVVGAYGQGETTAPAIVFLLMGMLLVQVVFLTVGMAIAGAGRQPKRAVAFSASAMLLTFLLSMAIEISGHIDYLRFLTPFQYVDAAVVMDTGIEASYTLLSLGISALSLIILFVGYNRRDMK</sequence>
<keyword evidence="1" id="KW-1133">Transmembrane helix</keyword>
<feature type="transmembrane region" description="Helical" evidence="1">
    <location>
        <begin position="156"/>
        <end position="181"/>
    </location>
</feature>
<dbReference type="PANTHER" id="PTHR43471">
    <property type="entry name" value="ABC TRANSPORTER PERMEASE"/>
    <property type="match status" value="1"/>
</dbReference>
<evidence type="ECO:0000256" key="1">
    <source>
        <dbReference type="SAM" id="Phobius"/>
    </source>
</evidence>
<feature type="transmembrane region" description="Helical" evidence="1">
    <location>
        <begin position="188"/>
        <end position="206"/>
    </location>
</feature>
<accession>A0A371P7B3</accession>
<dbReference type="Proteomes" id="UP000261905">
    <property type="component" value="Unassembled WGS sequence"/>
</dbReference>
<dbReference type="OrthoDB" id="9800309at2"/>
<dbReference type="GO" id="GO:0005886">
    <property type="term" value="C:plasma membrane"/>
    <property type="evidence" value="ECO:0007669"/>
    <property type="project" value="UniProtKB-SubCell"/>
</dbReference>
<organism evidence="2 3">
    <name type="scientific">Paenibacillus paeoniae</name>
    <dbReference type="NCBI Taxonomy" id="2292705"/>
    <lineage>
        <taxon>Bacteria</taxon>
        <taxon>Bacillati</taxon>
        <taxon>Bacillota</taxon>
        <taxon>Bacilli</taxon>
        <taxon>Bacillales</taxon>
        <taxon>Paenibacillaceae</taxon>
        <taxon>Paenibacillus</taxon>
    </lineage>
</organism>
<keyword evidence="1" id="KW-0812">Transmembrane</keyword>
<dbReference type="AlphaFoldDB" id="A0A371P7B3"/>
<evidence type="ECO:0000313" key="3">
    <source>
        <dbReference type="Proteomes" id="UP000261905"/>
    </source>
</evidence>
<feature type="transmembrane region" description="Helical" evidence="1">
    <location>
        <begin position="117"/>
        <end position="144"/>
    </location>
</feature>
<reference evidence="2 3" key="1">
    <citation type="submission" date="2018-08" db="EMBL/GenBank/DDBJ databases">
        <title>Paenibacillus sp. M4BSY-1, whole genome shotgun sequence.</title>
        <authorList>
            <person name="Tuo L."/>
        </authorList>
    </citation>
    <scope>NUCLEOTIDE SEQUENCE [LARGE SCALE GENOMIC DNA]</scope>
    <source>
        <strain evidence="2 3">M4BSY-1</strain>
    </source>
</reference>
<dbReference type="Pfam" id="PF12679">
    <property type="entry name" value="ABC2_membrane_2"/>
    <property type="match status" value="1"/>
</dbReference>
<dbReference type="RefSeq" id="WP_116048072.1">
    <property type="nucleotide sequence ID" value="NZ_QUBQ01000004.1"/>
</dbReference>
<dbReference type="PANTHER" id="PTHR43471:SF12">
    <property type="entry name" value="HYPOTHETICAL MEMBRANE PROTEIN, CONSERVED"/>
    <property type="match status" value="1"/>
</dbReference>
<keyword evidence="1" id="KW-0472">Membrane</keyword>
<feature type="transmembrane region" description="Helical" evidence="1">
    <location>
        <begin position="15"/>
        <end position="33"/>
    </location>
</feature>
<keyword evidence="3" id="KW-1185">Reference proteome</keyword>
<feature type="transmembrane region" description="Helical" evidence="1">
    <location>
        <begin position="71"/>
        <end position="96"/>
    </location>
</feature>
<protein>
    <submittedName>
        <fullName evidence="2">ABC transporter</fullName>
    </submittedName>
</protein>
<dbReference type="EMBL" id="QUBQ01000004">
    <property type="protein sequence ID" value="REK71812.1"/>
    <property type="molecule type" value="Genomic_DNA"/>
</dbReference>
<name>A0A371P7B3_9BACL</name>
<proteinExistence type="predicted"/>
<evidence type="ECO:0000313" key="2">
    <source>
        <dbReference type="EMBL" id="REK71812.1"/>
    </source>
</evidence>
<gene>
    <name evidence="2" type="ORF">DX130_19030</name>
</gene>
<comment type="caution">
    <text evidence="2">The sequence shown here is derived from an EMBL/GenBank/DDBJ whole genome shotgun (WGS) entry which is preliminary data.</text>
</comment>
<feature type="transmembrane region" description="Helical" evidence="1">
    <location>
        <begin position="238"/>
        <end position="257"/>
    </location>
</feature>